<keyword evidence="2" id="KW-1185">Reference proteome</keyword>
<comment type="caution">
    <text evidence="1">The sequence shown here is derived from an EMBL/GenBank/DDBJ whole genome shotgun (WGS) entry which is preliminary data.</text>
</comment>
<dbReference type="EMBL" id="JAGFBS010000039">
    <property type="protein sequence ID" value="KAG6371164.1"/>
    <property type="molecule type" value="Genomic_DNA"/>
</dbReference>
<reference evidence="1" key="1">
    <citation type="submission" date="2021-03" db="EMBL/GenBank/DDBJ databases">
        <title>Evolutionary innovations through gain and loss of genes in the ectomycorrhizal Boletales.</title>
        <authorList>
            <person name="Wu G."/>
            <person name="Miyauchi S."/>
            <person name="Morin E."/>
            <person name="Yang Z.-L."/>
            <person name="Xu J."/>
            <person name="Martin F.M."/>
        </authorList>
    </citation>
    <scope>NUCLEOTIDE SEQUENCE</scope>
    <source>
        <strain evidence="1">BR01</strain>
    </source>
</reference>
<name>A0A8I2YFU0_9AGAM</name>
<proteinExistence type="predicted"/>
<protein>
    <submittedName>
        <fullName evidence="1">Uncharacterized protein</fullName>
    </submittedName>
</protein>
<organism evidence="1 2">
    <name type="scientific">Boletus reticuloceps</name>
    <dbReference type="NCBI Taxonomy" id="495285"/>
    <lineage>
        <taxon>Eukaryota</taxon>
        <taxon>Fungi</taxon>
        <taxon>Dikarya</taxon>
        <taxon>Basidiomycota</taxon>
        <taxon>Agaricomycotina</taxon>
        <taxon>Agaricomycetes</taxon>
        <taxon>Agaricomycetidae</taxon>
        <taxon>Boletales</taxon>
        <taxon>Boletineae</taxon>
        <taxon>Boletaceae</taxon>
        <taxon>Boletoideae</taxon>
        <taxon>Boletus</taxon>
    </lineage>
</organism>
<dbReference type="OrthoDB" id="3220614at2759"/>
<dbReference type="AlphaFoldDB" id="A0A8I2YFU0"/>
<gene>
    <name evidence="1" type="ORF">JVT61DRAFT_9944</name>
</gene>
<dbReference type="Proteomes" id="UP000683000">
    <property type="component" value="Unassembled WGS sequence"/>
</dbReference>
<evidence type="ECO:0000313" key="1">
    <source>
        <dbReference type="EMBL" id="KAG6371164.1"/>
    </source>
</evidence>
<accession>A0A8I2YFU0</accession>
<sequence>MNEAIHRTRSIDAMKLRSYIGQYVALDLHEAALNPPIINITGREVMDLKHPVFMYFICPADRLKEFIENPEE</sequence>
<evidence type="ECO:0000313" key="2">
    <source>
        <dbReference type="Proteomes" id="UP000683000"/>
    </source>
</evidence>